<feature type="domain" description="GH16" evidence="1">
    <location>
        <begin position="32"/>
        <end position="289"/>
    </location>
</feature>
<accession>A0ABR3Z2Z2</accession>
<proteinExistence type="predicted"/>
<organism evidence="2 3">
    <name type="scientific">Ceratocystis pirilliformis</name>
    <dbReference type="NCBI Taxonomy" id="259994"/>
    <lineage>
        <taxon>Eukaryota</taxon>
        <taxon>Fungi</taxon>
        <taxon>Dikarya</taxon>
        <taxon>Ascomycota</taxon>
        <taxon>Pezizomycotina</taxon>
        <taxon>Sordariomycetes</taxon>
        <taxon>Hypocreomycetidae</taxon>
        <taxon>Microascales</taxon>
        <taxon>Ceratocystidaceae</taxon>
        <taxon>Ceratocystis</taxon>
    </lineage>
</organism>
<dbReference type="PROSITE" id="PS51762">
    <property type="entry name" value="GH16_2"/>
    <property type="match status" value="1"/>
</dbReference>
<dbReference type="InterPro" id="IPR050546">
    <property type="entry name" value="Glycosyl_Hydrlase_16"/>
</dbReference>
<dbReference type="Pfam" id="PF26113">
    <property type="entry name" value="GH16_XgeA"/>
    <property type="match status" value="1"/>
</dbReference>
<evidence type="ECO:0000313" key="3">
    <source>
        <dbReference type="Proteomes" id="UP001583280"/>
    </source>
</evidence>
<dbReference type="EMBL" id="JAWDJO010000081">
    <property type="protein sequence ID" value="KAL1894976.1"/>
    <property type="molecule type" value="Genomic_DNA"/>
</dbReference>
<name>A0ABR3Z2Z2_9PEZI</name>
<comment type="caution">
    <text evidence="2">The sequence shown here is derived from an EMBL/GenBank/DDBJ whole genome shotgun (WGS) entry which is preliminary data.</text>
</comment>
<dbReference type="CDD" id="cd02181">
    <property type="entry name" value="GH16_fungal_Lam16A_glucanase"/>
    <property type="match status" value="1"/>
</dbReference>
<evidence type="ECO:0000313" key="2">
    <source>
        <dbReference type="EMBL" id="KAL1894976.1"/>
    </source>
</evidence>
<keyword evidence="3" id="KW-1185">Reference proteome</keyword>
<dbReference type="Gene3D" id="2.60.120.200">
    <property type="match status" value="1"/>
</dbReference>
<dbReference type="SUPFAM" id="SSF49899">
    <property type="entry name" value="Concanavalin A-like lectins/glucanases"/>
    <property type="match status" value="1"/>
</dbReference>
<dbReference type="PANTHER" id="PTHR10963:SF24">
    <property type="entry name" value="GLYCOSIDASE C21B10.07-RELATED"/>
    <property type="match status" value="1"/>
</dbReference>
<dbReference type="Proteomes" id="UP001583280">
    <property type="component" value="Unassembled WGS sequence"/>
</dbReference>
<sequence length="367" mass="40027">MSSSSRIVFSTATVAGLASAIASYSTGITGTATYKIIKNYNHTNFFNEFEFFTEPDPTHGYVEYVGPEIAKKNGYTKYVDGYIYLGADHITVNPKNGRMSTRLKSKQNFTRSLIIGDIAHMPSGPGIWPAFWSFGKGWPNSGEIDIIEGVNLDVTNHVALHTGPGCTIINTGSAKTTALEHDDCHCREGRQGCGQSTQAPFGTAFNAISGGVYALDWTADYIAMYFFPRDSIPADISNEAPDPGTWGAPMAKFNGGSGCDIGSHFNEHNLVFNTDFCGDWAGSVWKWDKSLTSMAKECVEFVGANPHLYSKAYWLISSVKVYETINKETPKAYPTGVLPTRVYFTSVPPTNATLAIYNFTALGPRRA</sequence>
<gene>
    <name evidence="2" type="ORF">Cpir12675_003435</name>
</gene>
<protein>
    <recommendedName>
        <fullName evidence="1">GH16 domain-containing protein</fullName>
    </recommendedName>
</protein>
<evidence type="ECO:0000259" key="1">
    <source>
        <dbReference type="PROSITE" id="PS51762"/>
    </source>
</evidence>
<reference evidence="2 3" key="1">
    <citation type="journal article" date="2024" name="IMA Fungus">
        <title>IMA Genome - F19 : A genome assembly and annotation guide to empower mycologists, including annotated draft genome sequences of Ceratocystis pirilliformis, Diaporthe australafricana, Fusarium ophioides, Paecilomyces lecythidis, and Sporothrix stenoceras.</title>
        <authorList>
            <person name="Aylward J."/>
            <person name="Wilson A.M."/>
            <person name="Visagie C.M."/>
            <person name="Spraker J."/>
            <person name="Barnes I."/>
            <person name="Buitendag C."/>
            <person name="Ceriani C."/>
            <person name="Del Mar Angel L."/>
            <person name="du Plessis D."/>
            <person name="Fuchs T."/>
            <person name="Gasser K."/>
            <person name="Kramer D."/>
            <person name="Li W."/>
            <person name="Munsamy K."/>
            <person name="Piso A."/>
            <person name="Price J.L."/>
            <person name="Sonnekus B."/>
            <person name="Thomas C."/>
            <person name="van der Nest A."/>
            <person name="van Dijk A."/>
            <person name="van Heerden A."/>
            <person name="van Vuuren N."/>
            <person name="Yilmaz N."/>
            <person name="Duong T.A."/>
            <person name="van der Merwe N.A."/>
            <person name="Wingfield M.J."/>
            <person name="Wingfield B.D."/>
        </authorList>
    </citation>
    <scope>NUCLEOTIDE SEQUENCE [LARGE SCALE GENOMIC DNA]</scope>
    <source>
        <strain evidence="2 3">CMW 12675</strain>
    </source>
</reference>
<dbReference type="InterPro" id="IPR000757">
    <property type="entry name" value="Beta-glucanase-like"/>
</dbReference>
<dbReference type="InterPro" id="IPR013320">
    <property type="entry name" value="ConA-like_dom_sf"/>
</dbReference>
<dbReference type="PANTHER" id="PTHR10963">
    <property type="entry name" value="GLYCOSYL HYDROLASE-RELATED"/>
    <property type="match status" value="1"/>
</dbReference>